<gene>
    <name evidence="1" type="ORF">NCTC13160_00464</name>
</gene>
<evidence type="ECO:0000313" key="2">
    <source>
        <dbReference type="Proteomes" id="UP000254573"/>
    </source>
</evidence>
<dbReference type="GeneID" id="57198958"/>
<proteinExistence type="predicted"/>
<reference evidence="1 2" key="1">
    <citation type="submission" date="2018-06" db="EMBL/GenBank/DDBJ databases">
        <authorList>
            <consortium name="Pathogen Informatics"/>
            <person name="Doyle S."/>
        </authorList>
    </citation>
    <scope>NUCLEOTIDE SEQUENCE [LARGE SCALE GENOMIC DNA]</scope>
    <source>
        <strain evidence="1 2">NCTC13160</strain>
    </source>
</reference>
<dbReference type="Gene3D" id="2.40.360.20">
    <property type="match status" value="1"/>
</dbReference>
<dbReference type="Proteomes" id="UP000254573">
    <property type="component" value="Unassembled WGS sequence"/>
</dbReference>
<evidence type="ECO:0000313" key="1">
    <source>
        <dbReference type="EMBL" id="SUA74726.1"/>
    </source>
</evidence>
<dbReference type="STRING" id="93220.A6P55_23380"/>
<sequence length="263" mass="27868">MSSTTRLRRKALLGLCLGTLASAAWAGACDAPWMHEGGGFTLSAQPGARATRTTRTTRFTLTQFKKDNGDRCSGKLTARTSMTVGGRNFDSESAVDLSIDHGKVQARGTTGSKLPGDKHGKGVDSLAGSTSVEGSGLMNYIGQVSAPGQRLPAMKMTHNINAQMAAMGANMGQVRIPQMTTQTSERSVGASETLQTAGGRLSCWPISYERSTDTGNVQMPGMTRRGNTTTRIVDHFCPATGLVMRQDIEQGGERSSLVVTDIH</sequence>
<name>A0A378YBV4_9BURK</name>
<dbReference type="KEGG" id="ppnm:LV28_25170"/>
<dbReference type="PROSITE" id="PS51257">
    <property type="entry name" value="PROKAR_LIPOPROTEIN"/>
    <property type="match status" value="1"/>
</dbReference>
<dbReference type="AlphaFoldDB" id="A0A378YBV4"/>
<protein>
    <submittedName>
        <fullName evidence="1">Uncharacterized protein</fullName>
    </submittedName>
</protein>
<dbReference type="OrthoDB" id="8962610at2"/>
<dbReference type="RefSeq" id="WP_051610633.1">
    <property type="nucleotide sequence ID" value="NC_023018.2"/>
</dbReference>
<dbReference type="EMBL" id="UGSG01000001">
    <property type="protein sequence ID" value="SUA74726.1"/>
    <property type="molecule type" value="Genomic_DNA"/>
</dbReference>
<organism evidence="1 2">
    <name type="scientific">Pandoraea pnomenusa</name>
    <dbReference type="NCBI Taxonomy" id="93220"/>
    <lineage>
        <taxon>Bacteria</taxon>
        <taxon>Pseudomonadati</taxon>
        <taxon>Pseudomonadota</taxon>
        <taxon>Betaproteobacteria</taxon>
        <taxon>Burkholderiales</taxon>
        <taxon>Burkholderiaceae</taxon>
        <taxon>Pandoraea</taxon>
    </lineage>
</organism>
<accession>A0A378YBV4</accession>